<keyword evidence="4" id="KW-0472">Membrane</keyword>
<comment type="caution">
    <text evidence="7">The sequence shown here is derived from an EMBL/GenBank/DDBJ whole genome shotgun (WGS) entry which is preliminary data.</text>
</comment>
<keyword evidence="3" id="KW-1133">Transmembrane helix</keyword>
<evidence type="ECO:0000256" key="4">
    <source>
        <dbReference type="ARBA" id="ARBA00023136"/>
    </source>
</evidence>
<evidence type="ECO:0000313" key="7">
    <source>
        <dbReference type="EMBL" id="MEQ2424747.1"/>
    </source>
</evidence>
<evidence type="ECO:0000256" key="1">
    <source>
        <dbReference type="ARBA" id="ARBA00004141"/>
    </source>
</evidence>
<sequence>MKSKLQTGLAGLRSKFMEALPIILFFLFLFYSVILIFGISHVILVSVVTILFKINYRRYMTARQLMGLVGTQFLMAFLSFLATLNLPLCILLNLTVPFLLVFLQSSQFNQLGYYTGAMCFTFLQLRPVGWQGLVMQMAALAYGLAVMTAVLYFHSRRSRKGDDFALAEKGLLLLAAELQSAAGPVPEDGKKPADSLFPILQGLYKEAYKSRGLTKVVNARGRIQYMFALLFQRSVYFLTNPYQESTLADESCRDIILRLARYMETMGKEGFQQGGSKDDRNGYSKGYRDGLSSEGFSKQGKELLAEAAGREEAPYIFVRNFLGLLLLILEDLRRIDENVPSPGWKLPVYRRPVRRLFCHMRTDTFETRFALRLSVVLTAGFTYSMMSQANHGYWLALNAFLLLRPMYEDSASRMKSRFIGTMAGCLLLQLLLPLFHGTGWHFVLATVMAVGLYMETAGTWQQALFSTCFALTLTTMALPQTLAAELRFLYVVIAILMVLAANRFFFPTSLKSQFTYNLNQLLHIHQVYLRLLGRSLKMPLDYGVICDIQIHYHLVHDQIQEYLKKAGHEKEGFIREMLWISWYMVSEAEQMLYLINSRKISSMDNEQMDDYLIFTACIISDIQKRLNMRADHVPAAGESMAYRRTMEGEERLSRLMEQYSKQVSRLYLCVCRQTENANING</sequence>
<feature type="domain" description="Integral membrane bound transporter" evidence="6">
    <location>
        <begin position="385"/>
        <end position="500"/>
    </location>
</feature>
<keyword evidence="2" id="KW-0812">Transmembrane</keyword>
<feature type="compositionally biased region" description="Basic and acidic residues" evidence="5">
    <location>
        <begin position="276"/>
        <end position="288"/>
    </location>
</feature>
<dbReference type="RefSeq" id="WP_040379634.1">
    <property type="nucleotide sequence ID" value="NZ_JBBMFM010000018.1"/>
</dbReference>
<evidence type="ECO:0000256" key="3">
    <source>
        <dbReference type="ARBA" id="ARBA00022989"/>
    </source>
</evidence>
<protein>
    <submittedName>
        <fullName evidence="7">FUSC family protein</fullName>
    </submittedName>
</protein>
<name>A0ABV1D2X0_9FIRM</name>
<reference evidence="7 8" key="1">
    <citation type="submission" date="2024-03" db="EMBL/GenBank/DDBJ databases">
        <title>Human intestinal bacterial collection.</title>
        <authorList>
            <person name="Pauvert C."/>
            <person name="Hitch T.C.A."/>
            <person name="Clavel T."/>
        </authorList>
    </citation>
    <scope>NUCLEOTIDE SEQUENCE [LARGE SCALE GENOMIC DNA]</scope>
    <source>
        <strain evidence="7 8">CLA-SR-H021</strain>
    </source>
</reference>
<keyword evidence="8" id="KW-1185">Reference proteome</keyword>
<organism evidence="7 8">
    <name type="scientific">Enterocloster hominis</name>
    <name type="common">ex Hitch et al. 2024</name>
    <dbReference type="NCBI Taxonomy" id="1917870"/>
    <lineage>
        <taxon>Bacteria</taxon>
        <taxon>Bacillati</taxon>
        <taxon>Bacillota</taxon>
        <taxon>Clostridia</taxon>
        <taxon>Lachnospirales</taxon>
        <taxon>Lachnospiraceae</taxon>
        <taxon>Enterocloster</taxon>
    </lineage>
</organism>
<evidence type="ECO:0000259" key="6">
    <source>
        <dbReference type="Pfam" id="PF13515"/>
    </source>
</evidence>
<comment type="subcellular location">
    <subcellularLocation>
        <location evidence="1">Membrane</location>
        <topology evidence="1">Multi-pass membrane protein</topology>
    </subcellularLocation>
</comment>
<evidence type="ECO:0000313" key="8">
    <source>
        <dbReference type="Proteomes" id="UP001454086"/>
    </source>
</evidence>
<gene>
    <name evidence="7" type="ORF">WMQ36_07160</name>
</gene>
<feature type="region of interest" description="Disordered" evidence="5">
    <location>
        <begin position="270"/>
        <end position="294"/>
    </location>
</feature>
<dbReference type="Pfam" id="PF13515">
    <property type="entry name" value="FUSC_2"/>
    <property type="match status" value="1"/>
</dbReference>
<accession>A0ABV1D2X0</accession>
<dbReference type="InterPro" id="IPR049453">
    <property type="entry name" value="Memb_transporter_dom"/>
</dbReference>
<dbReference type="Proteomes" id="UP001454086">
    <property type="component" value="Unassembled WGS sequence"/>
</dbReference>
<evidence type="ECO:0000256" key="5">
    <source>
        <dbReference type="SAM" id="MobiDB-lite"/>
    </source>
</evidence>
<proteinExistence type="predicted"/>
<dbReference type="EMBL" id="JBBMFM010000018">
    <property type="protein sequence ID" value="MEQ2424747.1"/>
    <property type="molecule type" value="Genomic_DNA"/>
</dbReference>
<evidence type="ECO:0000256" key="2">
    <source>
        <dbReference type="ARBA" id="ARBA00022692"/>
    </source>
</evidence>